<dbReference type="PROSITE" id="PS50895">
    <property type="entry name" value="SURF1"/>
    <property type="match status" value="1"/>
</dbReference>
<evidence type="ECO:0000256" key="6">
    <source>
        <dbReference type="RuleBase" id="RU363076"/>
    </source>
</evidence>
<keyword evidence="4 6" id="KW-1133">Transmembrane helix</keyword>
<evidence type="ECO:0000256" key="5">
    <source>
        <dbReference type="ARBA" id="ARBA00023136"/>
    </source>
</evidence>
<accession>A0ABX1R2R7</accession>
<evidence type="ECO:0000256" key="4">
    <source>
        <dbReference type="ARBA" id="ARBA00022989"/>
    </source>
</evidence>
<comment type="subcellular location">
    <subcellularLocation>
        <location evidence="6">Cell membrane</location>
        <topology evidence="6">Multi-pass membrane protein</topology>
    </subcellularLocation>
    <subcellularLocation>
        <location evidence="1">Membrane</location>
    </subcellularLocation>
</comment>
<name>A0ABX1R2R7_9ALTE</name>
<proteinExistence type="inferred from homology"/>
<feature type="transmembrane region" description="Helical" evidence="6">
    <location>
        <begin position="207"/>
        <end position="229"/>
    </location>
</feature>
<evidence type="ECO:0000256" key="3">
    <source>
        <dbReference type="ARBA" id="ARBA00022692"/>
    </source>
</evidence>
<dbReference type="InterPro" id="IPR002994">
    <property type="entry name" value="Surf1/Shy1"/>
</dbReference>
<evidence type="ECO:0000256" key="1">
    <source>
        <dbReference type="ARBA" id="ARBA00004370"/>
    </source>
</evidence>
<protein>
    <recommendedName>
        <fullName evidence="6">SURF1-like protein</fullName>
    </recommendedName>
</protein>
<comment type="similarity">
    <text evidence="2 6">Belongs to the SURF1 family.</text>
</comment>
<feature type="transmembrane region" description="Helical" evidence="6">
    <location>
        <begin position="6"/>
        <end position="30"/>
    </location>
</feature>
<dbReference type="PANTHER" id="PTHR23427">
    <property type="entry name" value="SURFEIT LOCUS PROTEIN"/>
    <property type="match status" value="1"/>
</dbReference>
<keyword evidence="6" id="KW-1003">Cell membrane</keyword>
<dbReference type="InterPro" id="IPR045214">
    <property type="entry name" value="Surf1/Surf4"/>
</dbReference>
<dbReference type="CDD" id="cd06662">
    <property type="entry name" value="SURF1"/>
    <property type="match status" value="1"/>
</dbReference>
<comment type="caution">
    <text evidence="7">The sequence shown here is derived from an EMBL/GenBank/DDBJ whole genome shotgun (WGS) entry which is preliminary data.</text>
</comment>
<dbReference type="EMBL" id="JAATNW010000006">
    <property type="protein sequence ID" value="NMH60735.1"/>
    <property type="molecule type" value="Genomic_DNA"/>
</dbReference>
<dbReference type="Pfam" id="PF02104">
    <property type="entry name" value="SURF1"/>
    <property type="match status" value="1"/>
</dbReference>
<evidence type="ECO:0000313" key="8">
    <source>
        <dbReference type="Proteomes" id="UP000709336"/>
    </source>
</evidence>
<evidence type="ECO:0000256" key="2">
    <source>
        <dbReference type="ARBA" id="ARBA00007165"/>
    </source>
</evidence>
<sequence>MPLTSARAYVAFSCCILAITTMLGLGVWQLDRMNQKQQRLDSITQKKGLGIIPLSELQEQVDIRDAKVGFSGQTDNQRIFLLDNQTNNGRVGYQVLAPVDTNYGSVLANFGWIEGSLQREILPEFALPQALTEFTGYVRLPAKNPFVSETATTATAFPMVIQEVNLEILSVFAGKTLLPFTVMIDTPDDPQFVQQFAPVVMPPEKHFAYAFQWFGLATAAAVITFVVFFKQRENHDQINND</sequence>
<keyword evidence="3 6" id="KW-0812">Transmembrane</keyword>
<organism evidence="7 8">
    <name type="scientific">Alteromonas ponticola</name>
    <dbReference type="NCBI Taxonomy" id="2720613"/>
    <lineage>
        <taxon>Bacteria</taxon>
        <taxon>Pseudomonadati</taxon>
        <taxon>Pseudomonadota</taxon>
        <taxon>Gammaproteobacteria</taxon>
        <taxon>Alteromonadales</taxon>
        <taxon>Alteromonadaceae</taxon>
        <taxon>Alteromonas/Salinimonas group</taxon>
        <taxon>Alteromonas</taxon>
    </lineage>
</organism>
<keyword evidence="5 6" id="KW-0472">Membrane</keyword>
<keyword evidence="8" id="KW-1185">Reference proteome</keyword>
<dbReference type="Proteomes" id="UP000709336">
    <property type="component" value="Unassembled WGS sequence"/>
</dbReference>
<dbReference type="RefSeq" id="WP_169211296.1">
    <property type="nucleotide sequence ID" value="NZ_JAATNW010000006.1"/>
</dbReference>
<reference evidence="7 8" key="1">
    <citation type="submission" date="2020-03" db="EMBL/GenBank/DDBJ databases">
        <title>Alteromonas ponticola sp. nov., isolated from seawater.</title>
        <authorList>
            <person name="Yoon J.-H."/>
            <person name="Kim Y.-O."/>
        </authorList>
    </citation>
    <scope>NUCLEOTIDE SEQUENCE [LARGE SCALE GENOMIC DNA]</scope>
    <source>
        <strain evidence="7 8">MYP5</strain>
    </source>
</reference>
<dbReference type="PANTHER" id="PTHR23427:SF2">
    <property type="entry name" value="SURFEIT LOCUS PROTEIN 1"/>
    <property type="match status" value="1"/>
</dbReference>
<gene>
    <name evidence="7" type="ORF">HCJ96_11925</name>
</gene>
<evidence type="ECO:0000313" key="7">
    <source>
        <dbReference type="EMBL" id="NMH60735.1"/>
    </source>
</evidence>